<dbReference type="InterPro" id="IPR003661">
    <property type="entry name" value="HisK_dim/P_dom"/>
</dbReference>
<dbReference type="Gene3D" id="3.30.565.10">
    <property type="entry name" value="Histidine kinase-like ATPase, C-terminal domain"/>
    <property type="match status" value="1"/>
</dbReference>
<dbReference type="CDD" id="cd00075">
    <property type="entry name" value="HATPase"/>
    <property type="match status" value="1"/>
</dbReference>
<accession>A0ABW1V2F6</accession>
<dbReference type="PANTHER" id="PTHR45453:SF1">
    <property type="entry name" value="PHOSPHATE REGULON SENSOR PROTEIN PHOR"/>
    <property type="match status" value="1"/>
</dbReference>
<evidence type="ECO:0000313" key="13">
    <source>
        <dbReference type="Proteomes" id="UP001596233"/>
    </source>
</evidence>
<evidence type="ECO:0000256" key="4">
    <source>
        <dbReference type="ARBA" id="ARBA00022553"/>
    </source>
</evidence>
<dbReference type="SMART" id="SM00388">
    <property type="entry name" value="HisKA"/>
    <property type="match status" value="1"/>
</dbReference>
<dbReference type="PROSITE" id="PS50109">
    <property type="entry name" value="HIS_KIN"/>
    <property type="match status" value="1"/>
</dbReference>
<protein>
    <recommendedName>
        <fullName evidence="3">histidine kinase</fullName>
        <ecNumber evidence="3">2.7.13.3</ecNumber>
    </recommendedName>
</protein>
<dbReference type="EMBL" id="JBHSTE010000001">
    <property type="protein sequence ID" value="MFC6331646.1"/>
    <property type="molecule type" value="Genomic_DNA"/>
</dbReference>
<dbReference type="EC" id="2.7.13.3" evidence="3"/>
<dbReference type="InterPro" id="IPR050351">
    <property type="entry name" value="BphY/WalK/GraS-like"/>
</dbReference>
<dbReference type="Proteomes" id="UP001596233">
    <property type="component" value="Unassembled WGS sequence"/>
</dbReference>
<comment type="caution">
    <text evidence="12">The sequence shown here is derived from an EMBL/GenBank/DDBJ whole genome shotgun (WGS) entry which is preliminary data.</text>
</comment>
<proteinExistence type="predicted"/>
<evidence type="ECO:0000256" key="8">
    <source>
        <dbReference type="ARBA" id="ARBA00022840"/>
    </source>
</evidence>
<reference evidence="13" key="1">
    <citation type="journal article" date="2019" name="Int. J. Syst. Evol. Microbiol.">
        <title>The Global Catalogue of Microorganisms (GCM) 10K type strain sequencing project: providing services to taxonomists for standard genome sequencing and annotation.</title>
        <authorList>
            <consortium name="The Broad Institute Genomics Platform"/>
            <consortium name="The Broad Institute Genome Sequencing Center for Infectious Disease"/>
            <person name="Wu L."/>
            <person name="Ma J."/>
        </authorList>
    </citation>
    <scope>NUCLEOTIDE SEQUENCE [LARGE SCALE GENOMIC DNA]</scope>
    <source>
        <strain evidence="13">PCU 280</strain>
    </source>
</reference>
<dbReference type="SMART" id="SM00387">
    <property type="entry name" value="HATPase_c"/>
    <property type="match status" value="1"/>
</dbReference>
<gene>
    <name evidence="12" type="ORF">ACFP56_03355</name>
</gene>
<comment type="subcellular location">
    <subcellularLocation>
        <location evidence="2">Membrane</location>
    </subcellularLocation>
</comment>
<dbReference type="InterPro" id="IPR003594">
    <property type="entry name" value="HATPase_dom"/>
</dbReference>
<sequence length="318" mass="36621">MIIAIILLSAALIAQTLYMLIYRNQIKDIGNQLSFISEHQSFKFIHMHMRNKEMYQLVQSCNHLLRSQRELNQKFIQKNEEVNTTIVSLSHDIRTPLTSLGGYLQLAERAEDCEEKSSYIHLALTRMKQITSLVDELFYYTKLQNRQYALELEALDVIDMLHKRLFSVIDEFSRLGKEPDMYLPESPVYIFGNAKALERVFENILSNYFLHGNGNLCIRYEDKLGEATLHFTNQVGENHNIEGDKVFTRFYKVDPSRTLHSTGLGLSIVQSLMEKMNGNAKVQVDGNLFCLSATFKKNGGAEHEHSTGTTSYTGHRRR</sequence>
<evidence type="ECO:0000256" key="1">
    <source>
        <dbReference type="ARBA" id="ARBA00000085"/>
    </source>
</evidence>
<evidence type="ECO:0000256" key="9">
    <source>
        <dbReference type="ARBA" id="ARBA00023012"/>
    </source>
</evidence>
<dbReference type="PRINTS" id="PR01780">
    <property type="entry name" value="LANTIREGPROT"/>
</dbReference>
<dbReference type="Pfam" id="PF00512">
    <property type="entry name" value="HisKA"/>
    <property type="match status" value="1"/>
</dbReference>
<dbReference type="GO" id="GO:0016301">
    <property type="term" value="F:kinase activity"/>
    <property type="evidence" value="ECO:0007669"/>
    <property type="project" value="UniProtKB-KW"/>
</dbReference>
<dbReference type="InterPro" id="IPR008358">
    <property type="entry name" value="Sig_transdc_His_kin/Pase_MprB"/>
</dbReference>
<keyword evidence="5" id="KW-0808">Transferase</keyword>
<dbReference type="RefSeq" id="WP_379231102.1">
    <property type="nucleotide sequence ID" value="NZ_JBHSTE010000001.1"/>
</dbReference>
<evidence type="ECO:0000256" key="6">
    <source>
        <dbReference type="ARBA" id="ARBA00022741"/>
    </source>
</evidence>
<name>A0ABW1V2F6_9BACL</name>
<keyword evidence="13" id="KW-1185">Reference proteome</keyword>
<dbReference type="InterPro" id="IPR036890">
    <property type="entry name" value="HATPase_C_sf"/>
</dbReference>
<dbReference type="SUPFAM" id="SSF47384">
    <property type="entry name" value="Homodimeric domain of signal transducing histidine kinase"/>
    <property type="match status" value="1"/>
</dbReference>
<keyword evidence="6" id="KW-0547">Nucleotide-binding</keyword>
<keyword evidence="7 12" id="KW-0418">Kinase</keyword>
<keyword evidence="8" id="KW-0067">ATP-binding</keyword>
<dbReference type="PANTHER" id="PTHR45453">
    <property type="entry name" value="PHOSPHATE REGULON SENSOR PROTEIN PHOR"/>
    <property type="match status" value="1"/>
</dbReference>
<feature type="region of interest" description="Disordered" evidence="10">
    <location>
        <begin position="299"/>
        <end position="318"/>
    </location>
</feature>
<keyword evidence="9" id="KW-0902">Two-component regulatory system</keyword>
<organism evidence="12 13">
    <name type="scientific">Paenibacillus septentrionalis</name>
    <dbReference type="NCBI Taxonomy" id="429342"/>
    <lineage>
        <taxon>Bacteria</taxon>
        <taxon>Bacillati</taxon>
        <taxon>Bacillota</taxon>
        <taxon>Bacilli</taxon>
        <taxon>Bacillales</taxon>
        <taxon>Paenibacillaceae</taxon>
        <taxon>Paenibacillus</taxon>
    </lineage>
</organism>
<evidence type="ECO:0000259" key="11">
    <source>
        <dbReference type="PROSITE" id="PS50109"/>
    </source>
</evidence>
<dbReference type="InterPro" id="IPR036097">
    <property type="entry name" value="HisK_dim/P_sf"/>
</dbReference>
<comment type="catalytic activity">
    <reaction evidence="1">
        <text>ATP + protein L-histidine = ADP + protein N-phospho-L-histidine.</text>
        <dbReference type="EC" id="2.7.13.3"/>
    </reaction>
</comment>
<dbReference type="SUPFAM" id="SSF55874">
    <property type="entry name" value="ATPase domain of HSP90 chaperone/DNA topoisomerase II/histidine kinase"/>
    <property type="match status" value="1"/>
</dbReference>
<evidence type="ECO:0000256" key="3">
    <source>
        <dbReference type="ARBA" id="ARBA00012438"/>
    </source>
</evidence>
<evidence type="ECO:0000313" key="12">
    <source>
        <dbReference type="EMBL" id="MFC6331646.1"/>
    </source>
</evidence>
<dbReference type="Gene3D" id="1.10.287.130">
    <property type="match status" value="1"/>
</dbReference>
<evidence type="ECO:0000256" key="2">
    <source>
        <dbReference type="ARBA" id="ARBA00004370"/>
    </source>
</evidence>
<dbReference type="InterPro" id="IPR005467">
    <property type="entry name" value="His_kinase_dom"/>
</dbReference>
<dbReference type="Pfam" id="PF02518">
    <property type="entry name" value="HATPase_c"/>
    <property type="match status" value="1"/>
</dbReference>
<evidence type="ECO:0000256" key="7">
    <source>
        <dbReference type="ARBA" id="ARBA00022777"/>
    </source>
</evidence>
<evidence type="ECO:0000256" key="5">
    <source>
        <dbReference type="ARBA" id="ARBA00022679"/>
    </source>
</evidence>
<evidence type="ECO:0000256" key="10">
    <source>
        <dbReference type="SAM" id="MobiDB-lite"/>
    </source>
</evidence>
<feature type="domain" description="Histidine kinase" evidence="11">
    <location>
        <begin position="88"/>
        <end position="283"/>
    </location>
</feature>
<dbReference type="CDD" id="cd00082">
    <property type="entry name" value="HisKA"/>
    <property type="match status" value="1"/>
</dbReference>
<feature type="compositionally biased region" description="Polar residues" evidence="10">
    <location>
        <begin position="307"/>
        <end position="318"/>
    </location>
</feature>
<keyword evidence="4" id="KW-0597">Phosphoprotein</keyword>